<evidence type="ECO:0000313" key="1">
    <source>
        <dbReference type="EMBL" id="GIY95229.1"/>
    </source>
</evidence>
<evidence type="ECO:0000313" key="2">
    <source>
        <dbReference type="Proteomes" id="UP001054945"/>
    </source>
</evidence>
<comment type="caution">
    <text evidence="1">The sequence shown here is derived from an EMBL/GenBank/DDBJ whole genome shotgun (WGS) entry which is preliminary data.</text>
</comment>
<gene>
    <name evidence="1" type="ORF">CEXT_550201</name>
</gene>
<accession>A0AAV4XKM0</accession>
<reference evidence="1 2" key="1">
    <citation type="submission" date="2021-06" db="EMBL/GenBank/DDBJ databases">
        <title>Caerostris extrusa draft genome.</title>
        <authorList>
            <person name="Kono N."/>
            <person name="Arakawa K."/>
        </authorList>
    </citation>
    <scope>NUCLEOTIDE SEQUENCE [LARGE SCALE GENOMIC DNA]</scope>
</reference>
<sequence length="101" mass="11517">MFRKDIDSISRRSQKISITIGIEGGYITNHTFVVDKMYGSSYPHFITLDLQRTGYCKGPTHIEDMISYLHDIITTYPTHIYMICLILPMNGGIRSKSTKIG</sequence>
<name>A0AAV4XKM0_CAEEX</name>
<keyword evidence="2" id="KW-1185">Reference proteome</keyword>
<proteinExistence type="predicted"/>
<organism evidence="1 2">
    <name type="scientific">Caerostris extrusa</name>
    <name type="common">Bark spider</name>
    <name type="synonym">Caerostris bankana</name>
    <dbReference type="NCBI Taxonomy" id="172846"/>
    <lineage>
        <taxon>Eukaryota</taxon>
        <taxon>Metazoa</taxon>
        <taxon>Ecdysozoa</taxon>
        <taxon>Arthropoda</taxon>
        <taxon>Chelicerata</taxon>
        <taxon>Arachnida</taxon>
        <taxon>Araneae</taxon>
        <taxon>Araneomorphae</taxon>
        <taxon>Entelegynae</taxon>
        <taxon>Araneoidea</taxon>
        <taxon>Araneidae</taxon>
        <taxon>Caerostris</taxon>
    </lineage>
</organism>
<dbReference type="Proteomes" id="UP001054945">
    <property type="component" value="Unassembled WGS sequence"/>
</dbReference>
<dbReference type="EMBL" id="BPLR01017884">
    <property type="protein sequence ID" value="GIY95229.1"/>
    <property type="molecule type" value="Genomic_DNA"/>
</dbReference>
<protein>
    <submittedName>
        <fullName evidence="1">Uncharacterized protein</fullName>
    </submittedName>
</protein>
<dbReference type="AlphaFoldDB" id="A0AAV4XKM0"/>